<organism evidence="5 6">
    <name type="scientific">Burkholderia ubonensis</name>
    <dbReference type="NCBI Taxonomy" id="101571"/>
    <lineage>
        <taxon>Bacteria</taxon>
        <taxon>Pseudomonadati</taxon>
        <taxon>Pseudomonadota</taxon>
        <taxon>Betaproteobacteria</taxon>
        <taxon>Burkholderiales</taxon>
        <taxon>Burkholderiaceae</taxon>
        <taxon>Burkholderia</taxon>
        <taxon>Burkholderia cepacia complex</taxon>
    </lineage>
</organism>
<dbReference type="PRINTS" id="PR01727">
    <property type="entry name" value="DNABINDINGHU"/>
</dbReference>
<dbReference type="GO" id="GO:0030261">
    <property type="term" value="P:chromosome condensation"/>
    <property type="evidence" value="ECO:0007669"/>
    <property type="project" value="UniProtKB-KW"/>
</dbReference>
<keyword evidence="3 5" id="KW-0238">DNA-binding</keyword>
<evidence type="ECO:0000313" key="6">
    <source>
        <dbReference type="Proteomes" id="UP000065521"/>
    </source>
</evidence>
<evidence type="ECO:0000256" key="4">
    <source>
        <dbReference type="RuleBase" id="RU003939"/>
    </source>
</evidence>
<keyword evidence="2" id="KW-0226">DNA condensation</keyword>
<dbReference type="InterPro" id="IPR020816">
    <property type="entry name" value="Histone-like_DNA-bd_CS"/>
</dbReference>
<sequence length="92" mass="9366">MNKQELIDTVAADTGLSKIATGEAVQAVLDIITRTVGEGDTVQLVGFGSFSQGQRAARTGRNPTTGAEIAIAAATTVKFSAGKAFKDAVNAP</sequence>
<proteinExistence type="inferred from homology"/>
<dbReference type="RefSeq" id="WP_059636649.1">
    <property type="nucleotide sequence ID" value="NZ_LOTK01000039.1"/>
</dbReference>
<name>A0A102NC45_9BURK</name>
<dbReference type="EMBL" id="LOTN01000059">
    <property type="protein sequence ID" value="KUZ83896.1"/>
    <property type="molecule type" value="Genomic_DNA"/>
</dbReference>
<dbReference type="InterPro" id="IPR010992">
    <property type="entry name" value="IHF-like_DNA-bd_dom_sf"/>
</dbReference>
<dbReference type="PANTHER" id="PTHR33175:SF3">
    <property type="entry name" value="DNA-BINDING PROTEIN HU-BETA"/>
    <property type="match status" value="1"/>
</dbReference>
<comment type="caution">
    <text evidence="5">The sequence shown here is derived from an EMBL/GenBank/DDBJ whole genome shotgun (WGS) entry which is preliminary data.</text>
</comment>
<evidence type="ECO:0000256" key="1">
    <source>
        <dbReference type="ARBA" id="ARBA00010529"/>
    </source>
</evidence>
<reference evidence="5 6" key="1">
    <citation type="submission" date="2015-11" db="EMBL/GenBank/DDBJ databases">
        <title>Expanding the genomic diversity of Burkholderia species for the development of highly accurate diagnostics.</title>
        <authorList>
            <person name="Sahl J."/>
            <person name="Keim P."/>
            <person name="Wagner D."/>
        </authorList>
    </citation>
    <scope>NUCLEOTIDE SEQUENCE [LARGE SCALE GENOMIC DNA]</scope>
    <source>
        <strain evidence="5 6">RF32-BP4</strain>
    </source>
</reference>
<dbReference type="Proteomes" id="UP000065521">
    <property type="component" value="Unassembled WGS sequence"/>
</dbReference>
<dbReference type="PROSITE" id="PS00045">
    <property type="entry name" value="HISTONE_LIKE"/>
    <property type="match status" value="1"/>
</dbReference>
<dbReference type="SUPFAM" id="SSF47729">
    <property type="entry name" value="IHF-like DNA-binding proteins"/>
    <property type="match status" value="1"/>
</dbReference>
<evidence type="ECO:0000313" key="5">
    <source>
        <dbReference type="EMBL" id="KUZ83896.1"/>
    </source>
</evidence>
<evidence type="ECO:0000256" key="3">
    <source>
        <dbReference type="ARBA" id="ARBA00023125"/>
    </source>
</evidence>
<dbReference type="GO" id="GO:0003677">
    <property type="term" value="F:DNA binding"/>
    <property type="evidence" value="ECO:0007669"/>
    <property type="project" value="UniProtKB-KW"/>
</dbReference>
<comment type="similarity">
    <text evidence="1 4">Belongs to the bacterial histone-like protein family.</text>
</comment>
<dbReference type="Gene3D" id="4.10.520.10">
    <property type="entry name" value="IHF-like DNA-binding proteins"/>
    <property type="match status" value="1"/>
</dbReference>
<dbReference type="Pfam" id="PF00216">
    <property type="entry name" value="Bac_DNA_binding"/>
    <property type="match status" value="1"/>
</dbReference>
<gene>
    <name evidence="5" type="ORF">WI38_26865</name>
</gene>
<dbReference type="InterPro" id="IPR000119">
    <property type="entry name" value="Hist_DNA-bd"/>
</dbReference>
<accession>A0A102NC45</accession>
<dbReference type="SMART" id="SM00411">
    <property type="entry name" value="BHL"/>
    <property type="match status" value="1"/>
</dbReference>
<dbReference type="CDD" id="cd13831">
    <property type="entry name" value="HU"/>
    <property type="match status" value="1"/>
</dbReference>
<protein>
    <submittedName>
        <fullName evidence="5">DNA-binding protein</fullName>
    </submittedName>
</protein>
<dbReference type="PANTHER" id="PTHR33175">
    <property type="entry name" value="DNA-BINDING PROTEIN HU"/>
    <property type="match status" value="1"/>
</dbReference>
<dbReference type="GO" id="GO:0030527">
    <property type="term" value="F:structural constituent of chromatin"/>
    <property type="evidence" value="ECO:0007669"/>
    <property type="project" value="InterPro"/>
</dbReference>
<dbReference type="AlphaFoldDB" id="A0A102NC45"/>
<evidence type="ECO:0000256" key="2">
    <source>
        <dbReference type="ARBA" id="ARBA00023067"/>
    </source>
</evidence>